<evidence type="ECO:0000256" key="1">
    <source>
        <dbReference type="ARBA" id="ARBA00001966"/>
    </source>
</evidence>
<protein>
    <submittedName>
        <fullName evidence="8">Radical SAM protein</fullName>
    </submittedName>
</protein>
<dbReference type="PANTHER" id="PTHR43787">
    <property type="entry name" value="FEMO COFACTOR BIOSYNTHESIS PROTEIN NIFB-RELATED"/>
    <property type="match status" value="1"/>
</dbReference>
<comment type="caution">
    <text evidence="8">The sequence shown here is derived from an EMBL/GenBank/DDBJ whole genome shotgun (WGS) entry which is preliminary data.</text>
</comment>
<dbReference type="SUPFAM" id="SSF102114">
    <property type="entry name" value="Radical SAM enzymes"/>
    <property type="match status" value="1"/>
</dbReference>
<name>A0A3A4NBG8_ABYX5</name>
<evidence type="ECO:0000313" key="8">
    <source>
        <dbReference type="EMBL" id="RJP14020.1"/>
    </source>
</evidence>
<gene>
    <name evidence="8" type="ORF">C4520_21960</name>
</gene>
<evidence type="ECO:0000256" key="6">
    <source>
        <dbReference type="ARBA" id="ARBA00023014"/>
    </source>
</evidence>
<dbReference type="AlphaFoldDB" id="A0A3A4NBG8"/>
<evidence type="ECO:0000256" key="4">
    <source>
        <dbReference type="ARBA" id="ARBA00022723"/>
    </source>
</evidence>
<feature type="domain" description="Radical SAM core" evidence="7">
    <location>
        <begin position="16"/>
        <end position="245"/>
    </location>
</feature>
<dbReference type="InterPro" id="IPR040084">
    <property type="entry name" value="GTPase_Obg"/>
</dbReference>
<evidence type="ECO:0000313" key="9">
    <source>
        <dbReference type="Proteomes" id="UP000265882"/>
    </source>
</evidence>
<dbReference type="InterPro" id="IPR036390">
    <property type="entry name" value="WH_DNA-bd_sf"/>
</dbReference>
<dbReference type="CDD" id="cd01335">
    <property type="entry name" value="Radical_SAM"/>
    <property type="match status" value="1"/>
</dbReference>
<evidence type="ECO:0000256" key="2">
    <source>
        <dbReference type="ARBA" id="ARBA00022485"/>
    </source>
</evidence>
<reference evidence="8 9" key="1">
    <citation type="journal article" date="2017" name="ISME J.">
        <title>Energy and carbon metabolisms in a deep terrestrial subsurface fluid microbial community.</title>
        <authorList>
            <person name="Momper L."/>
            <person name="Jungbluth S.P."/>
            <person name="Lee M.D."/>
            <person name="Amend J.P."/>
        </authorList>
    </citation>
    <scope>NUCLEOTIDE SEQUENCE [LARGE SCALE GENOMIC DNA]</scope>
    <source>
        <strain evidence="8">SURF_5</strain>
    </source>
</reference>
<dbReference type="PANTHER" id="PTHR43787:SF11">
    <property type="entry name" value="UPF0026 PROTEIN SLR1464"/>
    <property type="match status" value="1"/>
</dbReference>
<keyword evidence="3" id="KW-0949">S-adenosyl-L-methionine</keyword>
<accession>A0A3A4NBG8</accession>
<dbReference type="InterPro" id="IPR036388">
    <property type="entry name" value="WH-like_DNA-bd_sf"/>
</dbReference>
<dbReference type="SUPFAM" id="SSF46785">
    <property type="entry name" value="Winged helix' DNA-binding domain"/>
    <property type="match status" value="1"/>
</dbReference>
<dbReference type="EMBL" id="QZKU01000145">
    <property type="protein sequence ID" value="RJP14020.1"/>
    <property type="molecule type" value="Genomic_DNA"/>
</dbReference>
<evidence type="ECO:0000256" key="5">
    <source>
        <dbReference type="ARBA" id="ARBA00023004"/>
    </source>
</evidence>
<dbReference type="InterPro" id="IPR013785">
    <property type="entry name" value="Aldolase_TIM"/>
</dbReference>
<dbReference type="InterPro" id="IPR058240">
    <property type="entry name" value="rSAM_sf"/>
</dbReference>
<dbReference type="Pfam" id="PF04055">
    <property type="entry name" value="Radical_SAM"/>
    <property type="match status" value="1"/>
</dbReference>
<keyword evidence="6" id="KW-0411">Iron-sulfur</keyword>
<dbReference type="GO" id="GO:0051539">
    <property type="term" value="F:4 iron, 4 sulfur cluster binding"/>
    <property type="evidence" value="ECO:0007669"/>
    <property type="project" value="UniProtKB-KW"/>
</dbReference>
<keyword evidence="5" id="KW-0408">Iron</keyword>
<comment type="cofactor">
    <cofactor evidence="1">
        <name>[4Fe-4S] cluster</name>
        <dbReference type="ChEBI" id="CHEBI:49883"/>
    </cofactor>
</comment>
<dbReference type="PROSITE" id="PS51918">
    <property type="entry name" value="RADICAL_SAM"/>
    <property type="match status" value="1"/>
</dbReference>
<dbReference type="SFLD" id="SFLDS00029">
    <property type="entry name" value="Radical_SAM"/>
    <property type="match status" value="1"/>
</dbReference>
<dbReference type="Gene3D" id="3.20.20.70">
    <property type="entry name" value="Aldolase class I"/>
    <property type="match status" value="1"/>
</dbReference>
<dbReference type="Gene3D" id="1.10.10.10">
    <property type="entry name" value="Winged helix-like DNA-binding domain superfamily/Winged helix DNA-binding domain"/>
    <property type="match status" value="1"/>
</dbReference>
<evidence type="ECO:0000259" key="7">
    <source>
        <dbReference type="PROSITE" id="PS51918"/>
    </source>
</evidence>
<evidence type="ECO:0000256" key="3">
    <source>
        <dbReference type="ARBA" id="ARBA00022691"/>
    </source>
</evidence>
<keyword evidence="2" id="KW-0004">4Fe-4S</keyword>
<dbReference type="GO" id="GO:0003824">
    <property type="term" value="F:catalytic activity"/>
    <property type="evidence" value="ECO:0007669"/>
    <property type="project" value="InterPro"/>
</dbReference>
<organism evidence="8 9">
    <name type="scientific">Abyssobacteria bacterium (strain SURF_5)</name>
    <dbReference type="NCBI Taxonomy" id="2093360"/>
    <lineage>
        <taxon>Bacteria</taxon>
        <taxon>Pseudomonadati</taxon>
        <taxon>Candidatus Hydrogenedentota</taxon>
        <taxon>Candidatus Abyssobacteria</taxon>
    </lineage>
</organism>
<dbReference type="SFLD" id="SFLDG01083">
    <property type="entry name" value="Uncharacterised_Radical_SAM_Su"/>
    <property type="match status" value="1"/>
</dbReference>
<proteinExistence type="predicted"/>
<keyword evidence="4" id="KW-0479">Metal-binding</keyword>
<dbReference type="InterPro" id="IPR007197">
    <property type="entry name" value="rSAM"/>
</dbReference>
<dbReference type="GO" id="GO:0046872">
    <property type="term" value="F:metal ion binding"/>
    <property type="evidence" value="ECO:0007669"/>
    <property type="project" value="UniProtKB-KW"/>
</dbReference>
<sequence length="316" mass="35616">MTKPNCRYVFGPVPSRRLGRSLGLDLVPFKTCSFDCIYCQLGRTTCRTIARKEYVPLSDILSQLWRKLEGGERPDYITLSGSGEPTLHSEIGKLIKAIKHKSAIPVAVLTNGSLLWDEAVRADLLPADLVVPSLDAGDEALFQKINRPAPELKFDQVVEGLSLFRKEYSGQLWLEVFLVNNINTSAPALDRIKKCAERIVADKLQLNTVIRPPAEGWAERVPDAEMARICDFFENAEVITPYGRHPAEPEQQRVTEEVLALLRRRPCTLEDISKGLGIHRNEAVKHLQKLLEENLLHQVLRDGVLYYQVKSSVTHE</sequence>
<dbReference type="Proteomes" id="UP000265882">
    <property type="component" value="Unassembled WGS sequence"/>
</dbReference>